<dbReference type="GO" id="GO:0008360">
    <property type="term" value="P:regulation of cell shape"/>
    <property type="evidence" value="ECO:0007669"/>
    <property type="project" value="UniProtKB-KW"/>
</dbReference>
<comment type="function">
    <text evidence="17">Catalyzes the dephosphorylation of undecaprenyl diphosphate (UPP). Confers resistance to bacitracin.</text>
</comment>
<feature type="transmembrane region" description="Helical" evidence="17">
    <location>
        <begin position="106"/>
        <end position="126"/>
    </location>
</feature>
<keyword evidence="12 17" id="KW-0046">Antibiotic resistance</keyword>
<evidence type="ECO:0000256" key="13">
    <source>
        <dbReference type="ARBA" id="ARBA00023316"/>
    </source>
</evidence>
<evidence type="ECO:0000256" key="10">
    <source>
        <dbReference type="ARBA" id="ARBA00022989"/>
    </source>
</evidence>
<proteinExistence type="inferred from homology"/>
<feature type="transmembrane region" description="Helical" evidence="17">
    <location>
        <begin position="61"/>
        <end position="80"/>
    </location>
</feature>
<feature type="transmembrane region" description="Helical" evidence="17">
    <location>
        <begin position="138"/>
        <end position="156"/>
    </location>
</feature>
<keyword evidence="10 17" id="KW-1133">Transmembrane helix</keyword>
<sequence>MPDAPLHRRRPGPDDDALMDLWHAIVLGAVEGVTEFLPISSTGHLTILESAFGYRVDDPDITAFTAIIQVGAVLATLLYLRADIKRILAAFFRGVARSEHRRDLDFKFAIAVLLGSIPIGIVGLLFKDEIETTLRSLWFVGSALILWSFVMLFADMNAKQDRHERDVTWKDTLIIGVTQCLALIPGVSRSGATMSAGLLRGLDRVTVTRLSFFLSIPALSAAGVLQAVTEFDNISNGVGWGPTLVATAVSFVVAWFAVSWLLRYIARHSYAIFIVYRVALGALILLLVSTGVLSAT</sequence>
<evidence type="ECO:0000256" key="7">
    <source>
        <dbReference type="ARBA" id="ARBA00022801"/>
    </source>
</evidence>
<accession>A0A840IAJ6</accession>
<dbReference type="PANTHER" id="PTHR30622:SF3">
    <property type="entry name" value="UNDECAPRENYL-DIPHOSPHATASE"/>
    <property type="match status" value="1"/>
</dbReference>
<feature type="transmembrane region" description="Helical" evidence="17">
    <location>
        <begin position="274"/>
        <end position="295"/>
    </location>
</feature>
<keyword evidence="7 17" id="KW-0378">Hydrolase</keyword>
<organism evidence="18 19">
    <name type="scientific">Conexibacter arvalis</name>
    <dbReference type="NCBI Taxonomy" id="912552"/>
    <lineage>
        <taxon>Bacteria</taxon>
        <taxon>Bacillati</taxon>
        <taxon>Actinomycetota</taxon>
        <taxon>Thermoleophilia</taxon>
        <taxon>Solirubrobacterales</taxon>
        <taxon>Conexibacteraceae</taxon>
        <taxon>Conexibacter</taxon>
    </lineage>
</organism>
<dbReference type="NCBIfam" id="TIGR00753">
    <property type="entry name" value="undec_PP_bacA"/>
    <property type="match status" value="1"/>
</dbReference>
<evidence type="ECO:0000256" key="3">
    <source>
        <dbReference type="ARBA" id="ARBA00012374"/>
    </source>
</evidence>
<evidence type="ECO:0000256" key="15">
    <source>
        <dbReference type="ARBA" id="ARBA00032932"/>
    </source>
</evidence>
<dbReference type="InterPro" id="IPR003824">
    <property type="entry name" value="UppP"/>
</dbReference>
<evidence type="ECO:0000256" key="5">
    <source>
        <dbReference type="ARBA" id="ARBA00022475"/>
    </source>
</evidence>
<gene>
    <name evidence="17" type="primary">uppP</name>
    <name evidence="18" type="ORF">BDZ31_000846</name>
</gene>
<comment type="caution">
    <text evidence="18">The sequence shown here is derived from an EMBL/GenBank/DDBJ whole genome shotgun (WGS) entry which is preliminary data.</text>
</comment>
<feature type="transmembrane region" description="Helical" evidence="17">
    <location>
        <begin position="240"/>
        <end position="262"/>
    </location>
</feature>
<evidence type="ECO:0000256" key="17">
    <source>
        <dbReference type="HAMAP-Rule" id="MF_01006"/>
    </source>
</evidence>
<evidence type="ECO:0000256" key="4">
    <source>
        <dbReference type="ARBA" id="ARBA00021581"/>
    </source>
</evidence>
<evidence type="ECO:0000256" key="16">
    <source>
        <dbReference type="ARBA" id="ARBA00047594"/>
    </source>
</evidence>
<comment type="similarity">
    <text evidence="2 17">Belongs to the UppP family.</text>
</comment>
<comment type="subcellular location">
    <subcellularLocation>
        <location evidence="1 17">Cell membrane</location>
        <topology evidence="1 17">Multi-pass membrane protein</topology>
    </subcellularLocation>
</comment>
<evidence type="ECO:0000313" key="19">
    <source>
        <dbReference type="Proteomes" id="UP000585272"/>
    </source>
</evidence>
<evidence type="ECO:0000256" key="12">
    <source>
        <dbReference type="ARBA" id="ARBA00023251"/>
    </source>
</evidence>
<dbReference type="EMBL" id="JACHNU010000001">
    <property type="protein sequence ID" value="MBB4661273.1"/>
    <property type="molecule type" value="Genomic_DNA"/>
</dbReference>
<keyword evidence="11 17" id="KW-0472">Membrane</keyword>
<evidence type="ECO:0000313" key="18">
    <source>
        <dbReference type="EMBL" id="MBB4661273.1"/>
    </source>
</evidence>
<dbReference type="GO" id="GO:0005886">
    <property type="term" value="C:plasma membrane"/>
    <property type="evidence" value="ECO:0007669"/>
    <property type="project" value="UniProtKB-SubCell"/>
</dbReference>
<dbReference type="GO" id="GO:0009252">
    <property type="term" value="P:peptidoglycan biosynthetic process"/>
    <property type="evidence" value="ECO:0007669"/>
    <property type="project" value="UniProtKB-KW"/>
</dbReference>
<dbReference type="NCBIfam" id="NF001392">
    <property type="entry name" value="PRK00281.2-1"/>
    <property type="match status" value="1"/>
</dbReference>
<keyword evidence="6 17" id="KW-0812">Transmembrane</keyword>
<dbReference type="EC" id="3.6.1.27" evidence="3 17"/>
<dbReference type="GO" id="GO:0050380">
    <property type="term" value="F:undecaprenyl-diphosphatase activity"/>
    <property type="evidence" value="ECO:0007669"/>
    <property type="project" value="UniProtKB-UniRule"/>
</dbReference>
<dbReference type="Proteomes" id="UP000585272">
    <property type="component" value="Unassembled WGS sequence"/>
</dbReference>
<keyword evidence="9 17" id="KW-0573">Peptidoglycan synthesis</keyword>
<evidence type="ECO:0000256" key="6">
    <source>
        <dbReference type="ARBA" id="ARBA00022692"/>
    </source>
</evidence>
<keyword evidence="8 17" id="KW-0133">Cell shape</keyword>
<keyword evidence="13 17" id="KW-0961">Cell wall biogenesis/degradation</keyword>
<dbReference type="GO" id="GO:0071555">
    <property type="term" value="P:cell wall organization"/>
    <property type="evidence" value="ECO:0007669"/>
    <property type="project" value="UniProtKB-KW"/>
</dbReference>
<evidence type="ECO:0000256" key="1">
    <source>
        <dbReference type="ARBA" id="ARBA00004651"/>
    </source>
</evidence>
<dbReference type="GO" id="GO:0046677">
    <property type="term" value="P:response to antibiotic"/>
    <property type="evidence" value="ECO:0007669"/>
    <property type="project" value="UniProtKB-UniRule"/>
</dbReference>
<name>A0A840IAJ6_9ACTN</name>
<keyword evidence="19" id="KW-1185">Reference proteome</keyword>
<dbReference type="Pfam" id="PF02673">
    <property type="entry name" value="BacA"/>
    <property type="match status" value="1"/>
</dbReference>
<protein>
    <recommendedName>
        <fullName evidence="4 17">Undecaprenyl-diphosphatase</fullName>
        <ecNumber evidence="3 17">3.6.1.27</ecNumber>
    </recommendedName>
    <alternativeName>
        <fullName evidence="15 17">Bacitracin resistance protein</fullName>
    </alternativeName>
    <alternativeName>
        <fullName evidence="14 17">Undecaprenyl pyrophosphate phosphatase</fullName>
    </alternativeName>
</protein>
<evidence type="ECO:0000256" key="11">
    <source>
        <dbReference type="ARBA" id="ARBA00023136"/>
    </source>
</evidence>
<comment type="catalytic activity">
    <reaction evidence="16 17">
        <text>di-trans,octa-cis-undecaprenyl diphosphate + H2O = di-trans,octa-cis-undecaprenyl phosphate + phosphate + H(+)</text>
        <dbReference type="Rhea" id="RHEA:28094"/>
        <dbReference type="ChEBI" id="CHEBI:15377"/>
        <dbReference type="ChEBI" id="CHEBI:15378"/>
        <dbReference type="ChEBI" id="CHEBI:43474"/>
        <dbReference type="ChEBI" id="CHEBI:58405"/>
        <dbReference type="ChEBI" id="CHEBI:60392"/>
        <dbReference type="EC" id="3.6.1.27"/>
    </reaction>
</comment>
<evidence type="ECO:0000256" key="14">
    <source>
        <dbReference type="ARBA" id="ARBA00032707"/>
    </source>
</evidence>
<evidence type="ECO:0000256" key="9">
    <source>
        <dbReference type="ARBA" id="ARBA00022984"/>
    </source>
</evidence>
<evidence type="ECO:0000256" key="2">
    <source>
        <dbReference type="ARBA" id="ARBA00010621"/>
    </source>
</evidence>
<feature type="transmembrane region" description="Helical" evidence="17">
    <location>
        <begin position="210"/>
        <end position="228"/>
    </location>
</feature>
<dbReference type="HAMAP" id="MF_01006">
    <property type="entry name" value="Undec_diphosphatase"/>
    <property type="match status" value="1"/>
</dbReference>
<evidence type="ECO:0000256" key="8">
    <source>
        <dbReference type="ARBA" id="ARBA00022960"/>
    </source>
</evidence>
<dbReference type="AlphaFoldDB" id="A0A840IAJ6"/>
<keyword evidence="5 17" id="KW-1003">Cell membrane</keyword>
<reference evidence="18 19" key="1">
    <citation type="submission" date="2020-08" db="EMBL/GenBank/DDBJ databases">
        <title>Genomic Encyclopedia of Archaeal and Bacterial Type Strains, Phase II (KMG-II): from individual species to whole genera.</title>
        <authorList>
            <person name="Goeker M."/>
        </authorList>
    </citation>
    <scope>NUCLEOTIDE SEQUENCE [LARGE SCALE GENOMIC DNA]</scope>
    <source>
        <strain evidence="18 19">DSM 23288</strain>
    </source>
</reference>
<comment type="miscellaneous">
    <text evidence="17">Bacitracin is thought to be involved in the inhibition of peptidoglycan synthesis by sequestering undecaprenyl diphosphate, thereby reducing the pool of lipid carrier available.</text>
</comment>
<dbReference type="PANTHER" id="PTHR30622">
    <property type="entry name" value="UNDECAPRENYL-DIPHOSPHATASE"/>
    <property type="match status" value="1"/>
</dbReference>